<dbReference type="EMBL" id="FQUT01000005">
    <property type="protein sequence ID" value="SHF62193.1"/>
    <property type="molecule type" value="Genomic_DNA"/>
</dbReference>
<evidence type="ECO:0000313" key="1">
    <source>
        <dbReference type="EMBL" id="SHF62193.1"/>
    </source>
</evidence>
<proteinExistence type="predicted"/>
<dbReference type="STRING" id="1416778.SAMN05443633_105157"/>
<reference evidence="2" key="1">
    <citation type="submission" date="2016-11" db="EMBL/GenBank/DDBJ databases">
        <authorList>
            <person name="Varghese N."/>
            <person name="Submissions S."/>
        </authorList>
    </citation>
    <scope>NUCLEOTIDE SEQUENCE [LARGE SCALE GENOMIC DNA]</scope>
    <source>
        <strain evidence="2">DSM 27619</strain>
    </source>
</reference>
<gene>
    <name evidence="1" type="ORF">SAMN05443633_105157</name>
</gene>
<name>A0A1M5D524_9FLAO</name>
<protein>
    <recommendedName>
        <fullName evidence="3">WG containing repeat-containing protein</fullName>
    </recommendedName>
</protein>
<dbReference type="AlphaFoldDB" id="A0A1M5D524"/>
<evidence type="ECO:0008006" key="3">
    <source>
        <dbReference type="Google" id="ProtNLM"/>
    </source>
</evidence>
<organism evidence="1 2">
    <name type="scientific">Chryseobacterium arachidis</name>
    <dbReference type="NCBI Taxonomy" id="1416778"/>
    <lineage>
        <taxon>Bacteria</taxon>
        <taxon>Pseudomonadati</taxon>
        <taxon>Bacteroidota</taxon>
        <taxon>Flavobacteriia</taxon>
        <taxon>Flavobacteriales</taxon>
        <taxon>Weeksellaceae</taxon>
        <taxon>Chryseobacterium group</taxon>
        <taxon>Chryseobacterium</taxon>
    </lineage>
</organism>
<accession>A0A1M5D524</accession>
<evidence type="ECO:0000313" key="2">
    <source>
        <dbReference type="Proteomes" id="UP000184518"/>
    </source>
</evidence>
<sequence>MVYLNSFVISKHVFYTMKSQVKTLSTFLIVLFFSGTLFSQDQLSKFKDKIDFYVLDNFVSRIDNDSVFVSNSYQYGANNYDKDGDFYFCDNKTKNRIFPYGFEIAYPFVGKTAVVKYKGRWGLIDRNGRFIFYSVTTYPIRLTSYEKYAVFDNSIMYDLRSGILQEHSIYCAEPAGPNYFISKSKSGKYNLIEVEKGPVFKTEMDSIIPNQNLIYKGNSNRSLLILKKNNKYGLYLSNGTEILKIKYEKAKFLGNYFMLYENNKWNYYTYENNKLNLILSSPFECITPAYQTKVIGTFKKDNQYNLLKIDGEILPENFDFISDNAAYGVKDNTMVIFNSDANYYTYTEK</sequence>
<dbReference type="Proteomes" id="UP000184518">
    <property type="component" value="Unassembled WGS sequence"/>
</dbReference>
<keyword evidence="2" id="KW-1185">Reference proteome</keyword>